<keyword evidence="1" id="KW-0812">Transmembrane</keyword>
<sequence>MVNIFVSAFVSFVVSLFMLKVSIYWFKRWIDDFFEKEEKVIKSQFEDFKNHIKESLRR</sequence>
<dbReference type="EMBL" id="CTEN01000002">
    <property type="protein sequence ID" value="CQR24610.1"/>
    <property type="molecule type" value="Genomic_DNA"/>
</dbReference>
<protein>
    <submittedName>
        <fullName evidence="2">Uncharacterized protein</fullName>
    </submittedName>
</protein>
<evidence type="ECO:0000313" key="2">
    <source>
        <dbReference type="EMBL" id="CQR24610.1"/>
    </source>
</evidence>
<dbReference type="AlphaFoldDB" id="A0A0E4CSG2"/>
<proteinExistence type="predicted"/>
<evidence type="ECO:0000256" key="1">
    <source>
        <dbReference type="SAM" id="Phobius"/>
    </source>
</evidence>
<accession>A0A0E4CSG2</accession>
<name>A0A0E4CSG2_9STRE</name>
<organism evidence="2 3">
    <name type="scientific">Streptococcus varani</name>
    <dbReference type="NCBI Taxonomy" id="1608583"/>
    <lineage>
        <taxon>Bacteria</taxon>
        <taxon>Bacillati</taxon>
        <taxon>Bacillota</taxon>
        <taxon>Bacilli</taxon>
        <taxon>Lactobacillales</taxon>
        <taxon>Streptococcaceae</taxon>
        <taxon>Streptococcus</taxon>
    </lineage>
</organism>
<keyword evidence="3" id="KW-1185">Reference proteome</keyword>
<dbReference type="STRING" id="1608583.BN1356_00954"/>
<evidence type="ECO:0000313" key="3">
    <source>
        <dbReference type="Proteomes" id="UP000198604"/>
    </source>
</evidence>
<dbReference type="RefSeq" id="WP_176694229.1">
    <property type="nucleotide sequence ID" value="NZ_CTEN01000002.1"/>
</dbReference>
<feature type="transmembrane region" description="Helical" evidence="1">
    <location>
        <begin position="6"/>
        <end position="26"/>
    </location>
</feature>
<dbReference type="Proteomes" id="UP000198604">
    <property type="component" value="Unassembled WGS sequence"/>
</dbReference>
<keyword evidence="1" id="KW-1133">Transmembrane helix</keyword>
<gene>
    <name evidence="2" type="ORF">BN1356_00954</name>
</gene>
<reference evidence="3" key="1">
    <citation type="submission" date="2015-03" db="EMBL/GenBank/DDBJ databases">
        <authorList>
            <person name="Urmite Genomes"/>
        </authorList>
    </citation>
    <scope>NUCLEOTIDE SEQUENCE [LARGE SCALE GENOMIC DNA]</scope>
    <source>
        <strain evidence="3">FF10</strain>
    </source>
</reference>
<keyword evidence="1" id="KW-0472">Membrane</keyword>